<dbReference type="Proteomes" id="UP001303946">
    <property type="component" value="Chromosome"/>
</dbReference>
<dbReference type="PANTHER" id="PTHR47495:SF2">
    <property type="entry name" value="ALDEHYDE DEHYDROGENASE"/>
    <property type="match status" value="1"/>
</dbReference>
<reference evidence="1 2" key="1">
    <citation type="submission" date="2023-10" db="EMBL/GenBank/DDBJ databases">
        <title>Bacteria for the degradation of biodegradable plastic PBAT(Polybutylene adipate terephthalate).</title>
        <authorList>
            <person name="Weon H.-Y."/>
            <person name="Yeon J."/>
        </authorList>
    </citation>
    <scope>NUCLEOTIDE SEQUENCE [LARGE SCALE GENOMIC DNA]</scope>
    <source>
        <strain evidence="1 2">SBD 7-3</strain>
    </source>
</reference>
<protein>
    <submittedName>
        <fullName evidence="1">Uncharacterized protein</fullName>
    </submittedName>
</protein>
<dbReference type="InterPro" id="IPR037165">
    <property type="entry name" value="AldOxase/xan_DH_Mopterin-bd_sf"/>
</dbReference>
<accession>A0ABZ0D3R2</accession>
<dbReference type="Gene3D" id="3.30.365.10">
    <property type="entry name" value="Aldehyde oxidase/xanthine dehydrogenase, molybdopterin binding domain"/>
    <property type="match status" value="1"/>
</dbReference>
<keyword evidence="2" id="KW-1185">Reference proteome</keyword>
<evidence type="ECO:0000313" key="2">
    <source>
        <dbReference type="Proteomes" id="UP001303946"/>
    </source>
</evidence>
<sequence length="146" mass="15549">MNATSTTSELAPQGTYAPVHFRECFIDELARAAWRDPVQYRREMLPAGSKLRTVLDEAAKVSGWSRPQSPDMAHGVALSAARGAVAAHVAEVRVDEAGECHLERVVIVLDGRPEAAAELARDGVAPAVANALAVLRARAIDDEVPA</sequence>
<dbReference type="SUPFAM" id="SSF56003">
    <property type="entry name" value="Molybdenum cofactor-binding domain"/>
    <property type="match status" value="1"/>
</dbReference>
<dbReference type="PANTHER" id="PTHR47495">
    <property type="entry name" value="ALDEHYDE DEHYDROGENASE"/>
    <property type="match status" value="1"/>
</dbReference>
<dbReference type="RefSeq" id="WP_316702755.1">
    <property type="nucleotide sequence ID" value="NZ_CP136336.1"/>
</dbReference>
<organism evidence="1 2">
    <name type="scientific">Piscinibacter gummiphilus</name>
    <dbReference type="NCBI Taxonomy" id="946333"/>
    <lineage>
        <taxon>Bacteria</taxon>
        <taxon>Pseudomonadati</taxon>
        <taxon>Pseudomonadota</taxon>
        <taxon>Betaproteobacteria</taxon>
        <taxon>Burkholderiales</taxon>
        <taxon>Sphaerotilaceae</taxon>
        <taxon>Piscinibacter</taxon>
    </lineage>
</organism>
<proteinExistence type="predicted"/>
<dbReference type="EMBL" id="CP136336">
    <property type="protein sequence ID" value="WOB09882.1"/>
    <property type="molecule type" value="Genomic_DNA"/>
</dbReference>
<dbReference type="InterPro" id="IPR052516">
    <property type="entry name" value="N-heterocyclic_Hydroxylase"/>
</dbReference>
<gene>
    <name evidence="1" type="ORF">RXV79_07385</name>
</gene>
<evidence type="ECO:0000313" key="1">
    <source>
        <dbReference type="EMBL" id="WOB09882.1"/>
    </source>
</evidence>
<name>A0ABZ0D3R2_9BURK</name>